<protein>
    <recommendedName>
        <fullName evidence="6">Death-associated protein 1</fullName>
    </recommendedName>
</protein>
<evidence type="ECO:0000313" key="5">
    <source>
        <dbReference type="Proteomes" id="UP000322234"/>
    </source>
</evidence>
<feature type="region of interest" description="Disordered" evidence="3">
    <location>
        <begin position="201"/>
        <end position="230"/>
    </location>
</feature>
<dbReference type="Pfam" id="PF15228">
    <property type="entry name" value="DAP"/>
    <property type="match status" value="2"/>
</dbReference>
<name>A0A6B0R1N7_9CETA</name>
<dbReference type="GO" id="GO:0097190">
    <property type="term" value="P:apoptotic signaling pathway"/>
    <property type="evidence" value="ECO:0007669"/>
    <property type="project" value="TreeGrafter"/>
</dbReference>
<dbReference type="GO" id="GO:0010507">
    <property type="term" value="P:negative regulation of autophagy"/>
    <property type="evidence" value="ECO:0007669"/>
    <property type="project" value="TreeGrafter"/>
</dbReference>
<comment type="similarity">
    <text evidence="2">Belongs to the DAP-DAPL1 family.</text>
</comment>
<evidence type="ECO:0000256" key="3">
    <source>
        <dbReference type="SAM" id="MobiDB-lite"/>
    </source>
</evidence>
<dbReference type="InterPro" id="IPR024130">
    <property type="entry name" value="DAP1/DAPL1"/>
</dbReference>
<organism evidence="4 5">
    <name type="scientific">Bos mutus</name>
    <name type="common">wild yak</name>
    <dbReference type="NCBI Taxonomy" id="72004"/>
    <lineage>
        <taxon>Eukaryota</taxon>
        <taxon>Metazoa</taxon>
        <taxon>Chordata</taxon>
        <taxon>Craniata</taxon>
        <taxon>Vertebrata</taxon>
        <taxon>Euteleostomi</taxon>
        <taxon>Mammalia</taxon>
        <taxon>Eutheria</taxon>
        <taxon>Laurasiatheria</taxon>
        <taxon>Artiodactyla</taxon>
        <taxon>Ruminantia</taxon>
        <taxon>Pecora</taxon>
        <taxon>Bovidae</taxon>
        <taxon>Bovinae</taxon>
        <taxon>Bos</taxon>
    </lineage>
</organism>
<evidence type="ECO:0008006" key="6">
    <source>
        <dbReference type="Google" id="ProtNLM"/>
    </source>
</evidence>
<dbReference type="EMBL" id="VBQZ03000019">
    <property type="protein sequence ID" value="MXQ84068.1"/>
    <property type="molecule type" value="Genomic_DNA"/>
</dbReference>
<feature type="region of interest" description="Disordered" evidence="3">
    <location>
        <begin position="74"/>
        <end position="130"/>
    </location>
</feature>
<evidence type="ECO:0000256" key="1">
    <source>
        <dbReference type="ARBA" id="ARBA00022845"/>
    </source>
</evidence>
<reference evidence="4" key="1">
    <citation type="submission" date="2019-10" db="EMBL/GenBank/DDBJ databases">
        <title>The sequence and de novo assembly of the wild yak genome.</title>
        <authorList>
            <person name="Liu Y."/>
        </authorList>
    </citation>
    <scope>NUCLEOTIDE SEQUENCE [LARGE SCALE GENOMIC DNA]</scope>
    <source>
        <strain evidence="4">WY2019</strain>
    </source>
</reference>
<feature type="region of interest" description="Disordered" evidence="3">
    <location>
        <begin position="138"/>
        <end position="157"/>
    </location>
</feature>
<dbReference type="GO" id="GO:0070513">
    <property type="term" value="F:death domain binding"/>
    <property type="evidence" value="ECO:0007669"/>
    <property type="project" value="TreeGrafter"/>
</dbReference>
<accession>A0A6B0R1N7</accession>
<dbReference type="AlphaFoldDB" id="A0A6B0R1N7"/>
<evidence type="ECO:0000313" key="4">
    <source>
        <dbReference type="EMBL" id="MXQ84068.1"/>
    </source>
</evidence>
<keyword evidence="5" id="KW-1185">Reference proteome</keyword>
<feature type="compositionally biased region" description="Basic and acidic residues" evidence="3">
    <location>
        <begin position="104"/>
        <end position="123"/>
    </location>
</feature>
<feature type="compositionally biased region" description="Polar residues" evidence="3">
    <location>
        <begin position="44"/>
        <end position="57"/>
    </location>
</feature>
<feature type="region of interest" description="Disordered" evidence="3">
    <location>
        <begin position="1"/>
        <end position="57"/>
    </location>
</feature>
<sequence length="230" mass="25406">MLANRKPTKGRSSLASGHKVEAGAPAHISHSGDDSGLYPEQPKQYLQRSGKSQELTKVQYPQSVAVYEFMSVKNSEWCPGGPSKPEGSARVKAGGMRIVQKHPHSGDTKEEKDKDDQEWESPRKPRKGHRALRVVTLLLHPEPRGPGGRVGDRQPQTGKMVPEELLTDKMPDFIKDLESPPKPTVFISGVIARGDKDFPPAAAQVAHQKPHASIDRHPSPRTQHIQQPRK</sequence>
<evidence type="ECO:0000256" key="2">
    <source>
        <dbReference type="ARBA" id="ARBA00038025"/>
    </source>
</evidence>
<dbReference type="GO" id="GO:0006417">
    <property type="term" value="P:regulation of translation"/>
    <property type="evidence" value="ECO:0007669"/>
    <property type="project" value="UniProtKB-KW"/>
</dbReference>
<dbReference type="PANTHER" id="PTHR13177">
    <property type="entry name" value="DEATH-ASSOCIATED PROTEIN 1"/>
    <property type="match status" value="1"/>
</dbReference>
<dbReference type="Proteomes" id="UP000322234">
    <property type="component" value="Unassembled WGS sequence"/>
</dbReference>
<proteinExistence type="inferred from homology"/>
<dbReference type="PANTHER" id="PTHR13177:SF3">
    <property type="entry name" value="DEATH-ASSOCIATED PROTEIN 1"/>
    <property type="match status" value="1"/>
</dbReference>
<keyword evidence="1" id="KW-0810">Translation regulation</keyword>
<gene>
    <name evidence="4" type="ORF">E5288_WYG012076</name>
</gene>
<dbReference type="GO" id="GO:0034198">
    <property type="term" value="P:cellular response to amino acid starvation"/>
    <property type="evidence" value="ECO:0007669"/>
    <property type="project" value="TreeGrafter"/>
</dbReference>
<comment type="caution">
    <text evidence="4">The sequence shown here is derived from an EMBL/GenBank/DDBJ whole genome shotgun (WGS) entry which is preliminary data.</text>
</comment>
<feature type="compositionally biased region" description="Polar residues" evidence="3">
    <location>
        <begin position="220"/>
        <end position="230"/>
    </location>
</feature>